<gene>
    <name evidence="2" type="ORF">DVH24_000285</name>
</gene>
<keyword evidence="1" id="KW-0812">Transmembrane</keyword>
<proteinExistence type="predicted"/>
<evidence type="ECO:0000313" key="2">
    <source>
        <dbReference type="EMBL" id="RXH88686.1"/>
    </source>
</evidence>
<reference evidence="2 3" key="1">
    <citation type="submission" date="2018-10" db="EMBL/GenBank/DDBJ databases">
        <title>A high-quality apple genome assembly.</title>
        <authorList>
            <person name="Hu J."/>
        </authorList>
    </citation>
    <scope>NUCLEOTIDE SEQUENCE [LARGE SCALE GENOMIC DNA]</scope>
    <source>
        <strain evidence="3">cv. HFTH1</strain>
        <tissue evidence="2">Young leaf</tissue>
    </source>
</reference>
<evidence type="ECO:0000256" key="1">
    <source>
        <dbReference type="SAM" id="Phobius"/>
    </source>
</evidence>
<keyword evidence="3" id="KW-1185">Reference proteome</keyword>
<protein>
    <submittedName>
        <fullName evidence="2">Uncharacterized protein</fullName>
    </submittedName>
</protein>
<accession>A0A498J077</accession>
<keyword evidence="1" id="KW-1133">Transmembrane helix</keyword>
<organism evidence="2 3">
    <name type="scientific">Malus domestica</name>
    <name type="common">Apple</name>
    <name type="synonym">Pyrus malus</name>
    <dbReference type="NCBI Taxonomy" id="3750"/>
    <lineage>
        <taxon>Eukaryota</taxon>
        <taxon>Viridiplantae</taxon>
        <taxon>Streptophyta</taxon>
        <taxon>Embryophyta</taxon>
        <taxon>Tracheophyta</taxon>
        <taxon>Spermatophyta</taxon>
        <taxon>Magnoliopsida</taxon>
        <taxon>eudicotyledons</taxon>
        <taxon>Gunneridae</taxon>
        <taxon>Pentapetalae</taxon>
        <taxon>rosids</taxon>
        <taxon>fabids</taxon>
        <taxon>Rosales</taxon>
        <taxon>Rosaceae</taxon>
        <taxon>Amygdaloideae</taxon>
        <taxon>Maleae</taxon>
        <taxon>Malus</taxon>
    </lineage>
</organism>
<feature type="transmembrane region" description="Helical" evidence="1">
    <location>
        <begin position="17"/>
        <end position="40"/>
    </location>
</feature>
<evidence type="ECO:0000313" key="3">
    <source>
        <dbReference type="Proteomes" id="UP000290289"/>
    </source>
</evidence>
<dbReference type="Proteomes" id="UP000290289">
    <property type="component" value="Chromosome 9"/>
</dbReference>
<dbReference type="EMBL" id="RDQH01000335">
    <property type="protein sequence ID" value="RXH88686.1"/>
    <property type="molecule type" value="Genomic_DNA"/>
</dbReference>
<name>A0A498J077_MALDO</name>
<comment type="caution">
    <text evidence="2">The sequence shown here is derived from an EMBL/GenBank/DDBJ whole genome shotgun (WGS) entry which is preliminary data.</text>
</comment>
<sequence length="74" mass="8524">MLHHTNLGRVWNTTTSFIGFTTMMECGQSIWLVWGTWIFFSFKLSEMNIVFIVNLCESPHSELLVKGENATSRP</sequence>
<keyword evidence="1" id="KW-0472">Membrane</keyword>
<dbReference type="AlphaFoldDB" id="A0A498J077"/>